<dbReference type="Gene3D" id="3.40.50.1000">
    <property type="entry name" value="HAD superfamily/HAD-like"/>
    <property type="match status" value="1"/>
</dbReference>
<dbReference type="NCBIfam" id="TIGR01490">
    <property type="entry name" value="HAD-SF-IB-hyp1"/>
    <property type="match status" value="1"/>
</dbReference>
<evidence type="ECO:0000256" key="5">
    <source>
        <dbReference type="SAM" id="MobiDB-lite"/>
    </source>
</evidence>
<reference evidence="8" key="1">
    <citation type="submission" date="2009-10" db="EMBL/GenBank/DDBJ databases">
        <title>The complete chromosome of Gordonia bronchialis DSM 43247.</title>
        <authorList>
            <consortium name="US DOE Joint Genome Institute (JGI-PGF)"/>
            <person name="Lucas S."/>
            <person name="Copeland A."/>
            <person name="Lapidus A."/>
            <person name="Glavina del Rio T."/>
            <person name="Dalin E."/>
            <person name="Tice H."/>
            <person name="Bruce D."/>
            <person name="Goodwin L."/>
            <person name="Pitluck S."/>
            <person name="Kyrpides N."/>
            <person name="Mavromatis K."/>
            <person name="Ivanova N."/>
            <person name="Ovchinnikova G."/>
            <person name="Saunders E."/>
            <person name="Brettin T."/>
            <person name="Detter J.C."/>
            <person name="Han C."/>
            <person name="Larimer F."/>
            <person name="Land M."/>
            <person name="Hauser L."/>
            <person name="Markowitz V."/>
            <person name="Cheng J.-F."/>
            <person name="Hugenholtz P."/>
            <person name="Woyke T."/>
            <person name="Wu D."/>
            <person name="Jando M."/>
            <person name="Schneider S."/>
            <person name="Goeker M."/>
            <person name="Klenk H.-P."/>
            <person name="Eisen J.A."/>
        </authorList>
    </citation>
    <scope>NUCLEOTIDE SEQUENCE [LARGE SCALE GENOMIC DNA]</scope>
    <source>
        <strain evidence="8">ATCC 25592 / DSM 43247 / BCRC 13721 / JCM 3198 / KCTC 3076 / NBRC 16047 / NCTC 10667</strain>
    </source>
</reference>
<keyword evidence="3 7" id="KW-0378">Hydrolase</keyword>
<dbReference type="Pfam" id="PF12710">
    <property type="entry name" value="HAD"/>
    <property type="match status" value="1"/>
</dbReference>
<dbReference type="FunFam" id="3.40.50.1000:FF:000025">
    <property type="entry name" value="HAD hydrolase, family IB"/>
    <property type="match status" value="1"/>
</dbReference>
<keyword evidence="6" id="KW-0812">Transmembrane</keyword>
<feature type="transmembrane region" description="Helical" evidence="6">
    <location>
        <begin position="327"/>
        <end position="349"/>
    </location>
</feature>
<sequence length="352" mass="37469">MGETGPAADDWEHHAAAAGDIDDDFSEDAELHGLGDDDESGRVTAWVSERASAATGRFRQTAHELRQSLAGEASAKAAVDSLRAQPPEDTDPTQAPRDLTAAAFFDVDNTLVQGASIVHFARGLASRKYFSYGDVLDFAWTQAKFRITGKENANDVAEGREKALSFIAGRPTSELVELGEEIYDEYIADKIWPGTRALAQRHLDAGQQVWLVTATPVELAQTIARRLGLTGALGTVAESVDGVFTGRLVGDILHGPGKAHAVRALAIREGLNLKRCTAYSDSHNDVPMLSLVGTAVAINADADLKEVAKVRGWEMYDFRTARKAAKYGAGTALLVGAAGAGAAAATKLIRNR</sequence>
<organism evidence="7 8">
    <name type="scientific">Gordonia bronchialis (strain ATCC 25592 / DSM 43247 / BCRC 13721 / JCM 3198 / KCTC 3076 / NBRC 16047 / NCTC 10667)</name>
    <name type="common">Rhodococcus bronchialis</name>
    <dbReference type="NCBI Taxonomy" id="526226"/>
    <lineage>
        <taxon>Bacteria</taxon>
        <taxon>Bacillati</taxon>
        <taxon>Actinomycetota</taxon>
        <taxon>Actinomycetes</taxon>
        <taxon>Mycobacteriales</taxon>
        <taxon>Gordoniaceae</taxon>
        <taxon>Gordonia</taxon>
    </lineage>
</organism>
<dbReference type="PANTHER" id="PTHR43344:SF15">
    <property type="entry name" value="PHOSPHOSERINE PHOSPHATASE SERB1"/>
    <property type="match status" value="1"/>
</dbReference>
<feature type="region of interest" description="Disordered" evidence="5">
    <location>
        <begin position="76"/>
        <end position="95"/>
    </location>
</feature>
<dbReference type="InterPro" id="IPR050582">
    <property type="entry name" value="HAD-like_SerB"/>
</dbReference>
<dbReference type="InterPro" id="IPR036412">
    <property type="entry name" value="HAD-like_sf"/>
</dbReference>
<gene>
    <name evidence="7" type="ordered locus">Gbro_1010</name>
</gene>
<evidence type="ECO:0000256" key="6">
    <source>
        <dbReference type="SAM" id="Phobius"/>
    </source>
</evidence>
<name>D0L497_GORB4</name>
<dbReference type="AlphaFoldDB" id="D0L497"/>
<dbReference type="InterPro" id="IPR023214">
    <property type="entry name" value="HAD_sf"/>
</dbReference>
<dbReference type="HOGENOM" id="CLU_052657_0_1_11"/>
<dbReference type="GO" id="GO:0046872">
    <property type="term" value="F:metal ion binding"/>
    <property type="evidence" value="ECO:0007669"/>
    <property type="project" value="UniProtKB-KW"/>
</dbReference>
<dbReference type="eggNOG" id="COG0560">
    <property type="taxonomic scope" value="Bacteria"/>
</dbReference>
<evidence type="ECO:0000256" key="4">
    <source>
        <dbReference type="ARBA" id="ARBA00022842"/>
    </source>
</evidence>
<protein>
    <submittedName>
        <fullName evidence="7">HAD-superfamily subfamily IB hydrolase, TIGR01490</fullName>
    </submittedName>
</protein>
<evidence type="ECO:0000256" key="2">
    <source>
        <dbReference type="ARBA" id="ARBA00022723"/>
    </source>
</evidence>
<feature type="region of interest" description="Disordered" evidence="5">
    <location>
        <begin position="1"/>
        <end position="42"/>
    </location>
</feature>
<dbReference type="STRING" id="526226.Gbro_1010"/>
<keyword evidence="6" id="KW-0472">Membrane</keyword>
<comment type="similarity">
    <text evidence="1">Belongs to the HAD-like hydrolase superfamily. SerB family.</text>
</comment>
<accession>D0L497</accession>
<dbReference type="EMBL" id="CP001802">
    <property type="protein sequence ID" value="ACY20321.1"/>
    <property type="molecule type" value="Genomic_DNA"/>
</dbReference>
<keyword evidence="8" id="KW-1185">Reference proteome</keyword>
<evidence type="ECO:0000256" key="3">
    <source>
        <dbReference type="ARBA" id="ARBA00022801"/>
    </source>
</evidence>
<proteinExistence type="inferred from homology"/>
<evidence type="ECO:0000313" key="8">
    <source>
        <dbReference type="Proteomes" id="UP000001219"/>
    </source>
</evidence>
<dbReference type="RefSeq" id="WP_012832899.1">
    <property type="nucleotide sequence ID" value="NC_013441.1"/>
</dbReference>
<dbReference type="Gene3D" id="1.20.1440.100">
    <property type="entry name" value="SG protein - dephosphorylation function"/>
    <property type="match status" value="1"/>
</dbReference>
<dbReference type="PANTHER" id="PTHR43344">
    <property type="entry name" value="PHOSPHOSERINE PHOSPHATASE"/>
    <property type="match status" value="1"/>
</dbReference>
<reference evidence="7 8" key="2">
    <citation type="journal article" date="2010" name="Stand. Genomic Sci.">
        <title>Complete genome sequence of Gordonia bronchialis type strain (3410).</title>
        <authorList>
            <person name="Ivanova N."/>
            <person name="Sikorski J."/>
            <person name="Jando M."/>
            <person name="Lapidus A."/>
            <person name="Nolan M."/>
            <person name="Lucas S."/>
            <person name="Del Rio T.G."/>
            <person name="Tice H."/>
            <person name="Copeland A."/>
            <person name="Cheng J.F."/>
            <person name="Chen F."/>
            <person name="Bruce D."/>
            <person name="Goodwin L."/>
            <person name="Pitluck S."/>
            <person name="Mavromatis K."/>
            <person name="Ovchinnikova G."/>
            <person name="Pati A."/>
            <person name="Chen A."/>
            <person name="Palaniappan K."/>
            <person name="Land M."/>
            <person name="Hauser L."/>
            <person name="Chang Y.J."/>
            <person name="Jeffries C.D."/>
            <person name="Chain P."/>
            <person name="Saunders E."/>
            <person name="Han C."/>
            <person name="Detter J.C."/>
            <person name="Brettin T."/>
            <person name="Rohde M."/>
            <person name="Goker M."/>
            <person name="Bristow J."/>
            <person name="Eisen J.A."/>
            <person name="Markowitz V."/>
            <person name="Hugenholtz P."/>
            <person name="Klenk H.P."/>
            <person name="Kyrpides N.C."/>
        </authorList>
    </citation>
    <scope>NUCLEOTIDE SEQUENCE [LARGE SCALE GENOMIC DNA]</scope>
    <source>
        <strain evidence="8">ATCC 25592 / DSM 43247 / BCRC 13721 / JCM 3198 / KCTC 3076 / NBRC 16047 / NCTC 10667</strain>
    </source>
</reference>
<keyword evidence="2" id="KW-0479">Metal-binding</keyword>
<dbReference type="SUPFAM" id="SSF56784">
    <property type="entry name" value="HAD-like"/>
    <property type="match status" value="1"/>
</dbReference>
<dbReference type="Proteomes" id="UP000001219">
    <property type="component" value="Chromosome"/>
</dbReference>
<dbReference type="NCBIfam" id="TIGR01488">
    <property type="entry name" value="HAD-SF-IB"/>
    <property type="match status" value="1"/>
</dbReference>
<evidence type="ECO:0000313" key="7">
    <source>
        <dbReference type="EMBL" id="ACY20321.1"/>
    </source>
</evidence>
<dbReference type="CDD" id="cd02612">
    <property type="entry name" value="HAD_PGPPase"/>
    <property type="match status" value="1"/>
</dbReference>
<dbReference type="InterPro" id="IPR006385">
    <property type="entry name" value="HAD_hydro_SerB1"/>
</dbReference>
<dbReference type="KEGG" id="gbr:Gbro_1010"/>
<evidence type="ECO:0000256" key="1">
    <source>
        <dbReference type="ARBA" id="ARBA00009184"/>
    </source>
</evidence>
<dbReference type="GO" id="GO:0016787">
    <property type="term" value="F:hydrolase activity"/>
    <property type="evidence" value="ECO:0007669"/>
    <property type="project" value="UniProtKB-KW"/>
</dbReference>
<keyword evidence="6" id="KW-1133">Transmembrane helix</keyword>
<keyword evidence="4" id="KW-0460">Magnesium</keyword>